<evidence type="ECO:0000256" key="1">
    <source>
        <dbReference type="SAM" id="MobiDB-lite"/>
    </source>
</evidence>
<name>I6LCY0_PSEVI</name>
<accession>I6LCY0</accession>
<proteinExistence type="predicted"/>
<evidence type="ECO:0000313" key="2">
    <source>
        <dbReference type="EMBL" id="AAT96285.1"/>
    </source>
</evidence>
<dbReference type="AlphaFoldDB" id="I6LCY0"/>
<feature type="compositionally biased region" description="Polar residues" evidence="1">
    <location>
        <begin position="13"/>
        <end position="23"/>
    </location>
</feature>
<protein>
    <submittedName>
        <fullName evidence="2">Uncharacterized protein</fullName>
    </submittedName>
</protein>
<feature type="region of interest" description="Disordered" evidence="1">
    <location>
        <begin position="70"/>
        <end position="89"/>
    </location>
</feature>
<sequence>MTLRQTGIPGQISAEQQSRSRAVHKLTTQLHPTPIKGFKKLPTDIPTISVDNLWQISNLKTVQERKPKILHLSTANPAPNMHGRAPADR</sequence>
<dbReference type="EMBL" id="AY597281">
    <property type="protein sequence ID" value="AAT96285.1"/>
    <property type="molecule type" value="Genomic_DNA"/>
</dbReference>
<organism evidence="2">
    <name type="scientific">Pseudomonas viridiflava</name>
    <name type="common">Phytomonas viridiflava</name>
    <dbReference type="NCBI Taxonomy" id="33069"/>
    <lineage>
        <taxon>Bacteria</taxon>
        <taxon>Pseudomonadati</taxon>
        <taxon>Pseudomonadota</taxon>
        <taxon>Gammaproteobacteria</taxon>
        <taxon>Pseudomonadales</taxon>
        <taxon>Pseudomonadaceae</taxon>
        <taxon>Pseudomonas</taxon>
    </lineage>
</organism>
<feature type="region of interest" description="Disordered" evidence="1">
    <location>
        <begin position="1"/>
        <end position="23"/>
    </location>
</feature>
<reference evidence="2" key="1">
    <citation type="journal article" date="2006" name="Proc. Natl. Acad. Sci. U.S.A.">
        <title>Presence/absence polymorphism for alternative pathogenicity islands in Pseudomonas viridiflava, a pathogen of Arabidopsis.</title>
        <authorList>
            <person name="Araki H."/>
            <person name="Tian D."/>
            <person name="Goss E.M."/>
            <person name="Jakob K."/>
            <person name="Halldorsdottir S.S."/>
            <person name="Kreitman M."/>
            <person name="Bergelson J."/>
        </authorList>
    </citation>
    <scope>NUCLEOTIDE SEQUENCE</scope>
    <source>
        <strain evidence="2">ME3.1b</strain>
    </source>
</reference>